<evidence type="ECO:0000259" key="1">
    <source>
        <dbReference type="PROSITE" id="PS51186"/>
    </source>
</evidence>
<name>A0A6N8EXW6_PAEMA</name>
<accession>A0A6N8EXW6</accession>
<sequence length="287" mass="32084">MHKPQERKNRIVEDVERIAALEMKMTVFNNERSLSHLETKLTATKMGGATLLMDRQSPQSSYYNRVIGFGPAEAERLPDILRHYGTANIVPCFDMTPDKQSGAVAEALSSQGFVPRLQLVFLKRELEPETGPGPGPRNQGEAGVPALSVRRVATPEEAKRFIALIGRSNGGAVKLDEQGIERKCRYFCRDDFQNFVAYADEDPAAMGSLFIRGEEGYVANDFTFPDYRGQGLQTALIRHRLQAAAALGLKRVYVDVEFGTASHRNMLKAGFEQVYMNTFWMKSAIEE</sequence>
<comment type="caution">
    <text evidence="2">The sequence shown here is derived from an EMBL/GenBank/DDBJ whole genome shotgun (WGS) entry which is preliminary data.</text>
</comment>
<dbReference type="AlphaFoldDB" id="A0A6N8EXW6"/>
<dbReference type="GO" id="GO:0016747">
    <property type="term" value="F:acyltransferase activity, transferring groups other than amino-acyl groups"/>
    <property type="evidence" value="ECO:0007669"/>
    <property type="project" value="InterPro"/>
</dbReference>
<organism evidence="2 3">
    <name type="scientific">Paenibacillus macerans</name>
    <name type="common">Bacillus macerans</name>
    <dbReference type="NCBI Taxonomy" id="44252"/>
    <lineage>
        <taxon>Bacteria</taxon>
        <taxon>Bacillati</taxon>
        <taxon>Bacillota</taxon>
        <taxon>Bacilli</taxon>
        <taxon>Bacillales</taxon>
        <taxon>Paenibacillaceae</taxon>
        <taxon>Paenibacillus</taxon>
    </lineage>
</organism>
<feature type="domain" description="N-acetyltransferase" evidence="1">
    <location>
        <begin position="148"/>
        <end position="286"/>
    </location>
</feature>
<reference evidence="2 3" key="1">
    <citation type="submission" date="2019-11" db="EMBL/GenBank/DDBJ databases">
        <title>Draft genome sequences of five Paenibacillus species of dairy origin.</title>
        <authorList>
            <person name="Olajide A.M."/>
            <person name="Chen S."/>
            <person name="Lapointe G."/>
        </authorList>
    </citation>
    <scope>NUCLEOTIDE SEQUENCE [LARGE SCALE GENOMIC DNA]</scope>
    <source>
        <strain evidence="2 3">3CT49</strain>
    </source>
</reference>
<dbReference type="Proteomes" id="UP000442469">
    <property type="component" value="Unassembled WGS sequence"/>
</dbReference>
<keyword evidence="2" id="KW-0808">Transferase</keyword>
<dbReference type="InterPro" id="IPR016181">
    <property type="entry name" value="Acyl_CoA_acyltransferase"/>
</dbReference>
<dbReference type="Pfam" id="PF00583">
    <property type="entry name" value="Acetyltransf_1"/>
    <property type="match status" value="1"/>
</dbReference>
<gene>
    <name evidence="2" type="ORF">GNQ08_19255</name>
</gene>
<dbReference type="RefSeq" id="WP_124331806.1">
    <property type="nucleotide sequence ID" value="NZ_BGML01000002.1"/>
</dbReference>
<proteinExistence type="predicted"/>
<dbReference type="SUPFAM" id="SSF55729">
    <property type="entry name" value="Acyl-CoA N-acyltransferases (Nat)"/>
    <property type="match status" value="1"/>
</dbReference>
<dbReference type="PROSITE" id="PS51186">
    <property type="entry name" value="GNAT"/>
    <property type="match status" value="1"/>
</dbReference>
<dbReference type="Gene3D" id="3.40.630.30">
    <property type="match status" value="1"/>
</dbReference>
<evidence type="ECO:0000313" key="2">
    <source>
        <dbReference type="EMBL" id="MUG24515.1"/>
    </source>
</evidence>
<protein>
    <submittedName>
        <fullName evidence="2">GNAT family N-acetyltransferase</fullName>
    </submittedName>
</protein>
<dbReference type="InterPro" id="IPR000182">
    <property type="entry name" value="GNAT_dom"/>
</dbReference>
<dbReference type="EMBL" id="WNZZ01000015">
    <property type="protein sequence ID" value="MUG24515.1"/>
    <property type="molecule type" value="Genomic_DNA"/>
</dbReference>
<evidence type="ECO:0000313" key="3">
    <source>
        <dbReference type="Proteomes" id="UP000442469"/>
    </source>
</evidence>
<dbReference type="CDD" id="cd04301">
    <property type="entry name" value="NAT_SF"/>
    <property type="match status" value="1"/>
</dbReference>